<evidence type="ECO:0000313" key="3">
    <source>
        <dbReference type="Proteomes" id="UP000555103"/>
    </source>
</evidence>
<accession>A0A840CYU0</accession>
<dbReference type="RefSeq" id="WP_183308424.1">
    <property type="nucleotide sequence ID" value="NZ_JACIEP010000015.1"/>
</dbReference>
<protein>
    <recommendedName>
        <fullName evidence="1">Methyltransferase FkbM domain-containing protein</fullName>
    </recommendedName>
</protein>
<dbReference type="InterPro" id="IPR052514">
    <property type="entry name" value="SAM-dependent_MTase"/>
</dbReference>
<dbReference type="Pfam" id="PF05050">
    <property type="entry name" value="Methyltransf_21"/>
    <property type="match status" value="1"/>
</dbReference>
<dbReference type="AlphaFoldDB" id="A0A840CYU0"/>
<dbReference type="Proteomes" id="UP000555103">
    <property type="component" value="Unassembled WGS sequence"/>
</dbReference>
<gene>
    <name evidence="2" type="ORF">GGR21_003502</name>
</gene>
<dbReference type="InterPro" id="IPR006342">
    <property type="entry name" value="FkbM_mtfrase"/>
</dbReference>
<feature type="domain" description="Methyltransferase FkbM" evidence="1">
    <location>
        <begin position="203"/>
        <end position="273"/>
    </location>
</feature>
<keyword evidence="3" id="KW-1185">Reference proteome</keyword>
<reference evidence="2 3" key="1">
    <citation type="submission" date="2020-08" db="EMBL/GenBank/DDBJ databases">
        <title>Genomic Encyclopedia of Type Strains, Phase IV (KMG-IV): sequencing the most valuable type-strain genomes for metagenomic binning, comparative biology and taxonomic classification.</title>
        <authorList>
            <person name="Goeker M."/>
        </authorList>
    </citation>
    <scope>NUCLEOTIDE SEQUENCE [LARGE SCALE GENOMIC DNA]</scope>
    <source>
        <strain evidence="2 3">DSM 104969</strain>
    </source>
</reference>
<dbReference type="Gene3D" id="3.40.50.150">
    <property type="entry name" value="Vaccinia Virus protein VP39"/>
    <property type="match status" value="2"/>
</dbReference>
<evidence type="ECO:0000259" key="1">
    <source>
        <dbReference type="Pfam" id="PF05050"/>
    </source>
</evidence>
<dbReference type="EMBL" id="JACIEP010000015">
    <property type="protein sequence ID" value="MBB4037582.1"/>
    <property type="molecule type" value="Genomic_DNA"/>
</dbReference>
<dbReference type="PANTHER" id="PTHR34203">
    <property type="entry name" value="METHYLTRANSFERASE, FKBM FAMILY PROTEIN"/>
    <property type="match status" value="1"/>
</dbReference>
<organism evidence="2 3">
    <name type="scientific">Dysgonomonas hofstadii</name>
    <dbReference type="NCBI Taxonomy" id="637886"/>
    <lineage>
        <taxon>Bacteria</taxon>
        <taxon>Pseudomonadati</taxon>
        <taxon>Bacteroidota</taxon>
        <taxon>Bacteroidia</taxon>
        <taxon>Bacteroidales</taxon>
        <taxon>Dysgonomonadaceae</taxon>
        <taxon>Dysgonomonas</taxon>
    </lineage>
</organism>
<sequence>MGEISLKDRTINRIARHFPLVIDWLKWKSGANQKWALRKEILNYYNSVNDIPEEITRALKFIRKKGIKAFPYPFSSKYNPDKIRVYTDNTSNMHYVMHCGHRLYYPGGMGKHLVRHTYTMVLCEQDRESTHCYLSENFDVSPDSILIDVGAAEGNFSLSVVEKAKKIYLFEMEPQWKKTLEKTFEPWKDKVTVINKYVSDTDSDDTIKLDTFLDQENIKDEKLFIKLDVEGAEAQVLEGAKHTLERDDVKIAICTYHNQNDHQELSAIMNGKAYTIKTSNGYMLFHYNGLEAPYFRRGLIRCQR</sequence>
<dbReference type="PANTHER" id="PTHR34203:SF15">
    <property type="entry name" value="SLL1173 PROTEIN"/>
    <property type="match status" value="1"/>
</dbReference>
<proteinExistence type="predicted"/>
<dbReference type="SUPFAM" id="SSF53335">
    <property type="entry name" value="S-adenosyl-L-methionine-dependent methyltransferases"/>
    <property type="match status" value="1"/>
</dbReference>
<comment type="caution">
    <text evidence="2">The sequence shown here is derived from an EMBL/GenBank/DDBJ whole genome shotgun (WGS) entry which is preliminary data.</text>
</comment>
<evidence type="ECO:0000313" key="2">
    <source>
        <dbReference type="EMBL" id="MBB4037582.1"/>
    </source>
</evidence>
<name>A0A840CYU0_9BACT</name>
<dbReference type="InterPro" id="IPR029063">
    <property type="entry name" value="SAM-dependent_MTases_sf"/>
</dbReference>